<keyword evidence="10" id="KW-1185">Reference proteome</keyword>
<protein>
    <recommendedName>
        <fullName evidence="7">Aspartate--tRNA ligase</fullName>
        <ecNumber evidence="7">6.1.1.12</ecNumber>
    </recommendedName>
    <alternativeName>
        <fullName evidence="7">Aspartyl-tRNA synthetase</fullName>
        <shortName evidence="7">AspRS</shortName>
    </alternativeName>
</protein>
<dbReference type="PRINTS" id="PR01042">
    <property type="entry name" value="TRNASYNTHASP"/>
</dbReference>
<dbReference type="CDD" id="cd00777">
    <property type="entry name" value="AspRS_core"/>
    <property type="match status" value="1"/>
</dbReference>
<keyword evidence="7" id="KW-0963">Cytoplasm</keyword>
<dbReference type="InterPro" id="IPR004115">
    <property type="entry name" value="GAD-like_sf"/>
</dbReference>
<feature type="binding site" evidence="7">
    <location>
        <begin position="532"/>
        <end position="535"/>
    </location>
    <ligand>
        <name>ATP</name>
        <dbReference type="ChEBI" id="CHEBI:30616"/>
    </ligand>
</feature>
<dbReference type="Proteomes" id="UP001595829">
    <property type="component" value="Unassembled WGS sequence"/>
</dbReference>
<comment type="subcellular location">
    <subcellularLocation>
        <location evidence="7">Cytoplasm</location>
    </subcellularLocation>
</comment>
<dbReference type="SUPFAM" id="SSF55681">
    <property type="entry name" value="Class II aaRS and biotin synthetases"/>
    <property type="match status" value="1"/>
</dbReference>
<dbReference type="SUPFAM" id="SSF50249">
    <property type="entry name" value="Nucleic acid-binding proteins"/>
    <property type="match status" value="1"/>
</dbReference>
<dbReference type="HAMAP" id="MF_00044">
    <property type="entry name" value="Asp_tRNA_synth_type1"/>
    <property type="match status" value="1"/>
</dbReference>
<dbReference type="Pfam" id="PF00152">
    <property type="entry name" value="tRNA-synt_2"/>
    <property type="match status" value="1"/>
</dbReference>
<feature type="region of interest" description="Aspartate" evidence="7">
    <location>
        <begin position="199"/>
        <end position="202"/>
    </location>
</feature>
<dbReference type="InterPro" id="IPR047090">
    <property type="entry name" value="AspRS_core"/>
</dbReference>
<evidence type="ECO:0000256" key="5">
    <source>
        <dbReference type="ARBA" id="ARBA00022917"/>
    </source>
</evidence>
<keyword evidence="4 7" id="KW-0067">ATP-binding</keyword>
<sequence length="595" mass="66728">MHRYRSHTCGELRASDVGTDVRLSGWLHNRRDLGGILFIDLRDHYGITQLVARPGTAAYEALDKQTKESVVRVDGKVVSRGAENINPDLPTGEIEVEVAEVEVLGASAPLPFTINTDDGVNEERRLEYRFLDLRRERMHRNIMLRTAVISAIRQKMVALGFNEMATPILTATSPEGARDFVVPSRLNPGKFYALPQAPQQFKQLLMISGFDRYFQIAPCFRDEDARADRSPGEFYQLDIEMSFVEQEDVFRPVEQLMTELFEEFGGGRHVTSPFPRIPFREAMLKYGSDKPDLRAQLELVDITDVFADSEFKAFAGKHVRALPVPDVAGQTRKFFDALGEFAVEHGAKGLAWIRVADDMSFSGPIAKFLTEENIKTLVERLGLKPGHAVFFGAGDFDEVSKIMGAVRVEAAKRAGHFEEGVFRFCWIVDFPMYEKDEETGRIDFSHNPFSMPQGGLEALETQDPLDILGWQYDIVCNGVELSSGAIRNHEPDIMFKAFEIAGYDRETVEREFSGMLKAFQYGAPPHGGIAPGVDRIVMLLADEPNIRETIAFPLNGNAQDLMMGAPTELDEARLRELNIALRKPVADKSDKDAKK</sequence>
<dbReference type="SUPFAM" id="SSF55261">
    <property type="entry name" value="GAD domain-like"/>
    <property type="match status" value="1"/>
</dbReference>
<dbReference type="PANTHER" id="PTHR22594:SF5">
    <property type="entry name" value="ASPARTATE--TRNA LIGASE, MITOCHONDRIAL"/>
    <property type="match status" value="1"/>
</dbReference>
<dbReference type="InterPro" id="IPR012340">
    <property type="entry name" value="NA-bd_OB-fold"/>
</dbReference>
<dbReference type="NCBIfam" id="NF001750">
    <property type="entry name" value="PRK00476.1"/>
    <property type="match status" value="1"/>
</dbReference>
<keyword evidence="3 7" id="KW-0547">Nucleotide-binding</keyword>
<keyword evidence="2 7" id="KW-0436">Ligase</keyword>
<evidence type="ECO:0000256" key="6">
    <source>
        <dbReference type="ARBA" id="ARBA00023146"/>
    </source>
</evidence>
<keyword evidence="6 7" id="KW-0030">Aminoacyl-tRNA synthetase</keyword>
<dbReference type="InterPro" id="IPR002312">
    <property type="entry name" value="Asp/Asn-tRNA-synth_IIb"/>
</dbReference>
<dbReference type="Gene3D" id="2.40.50.140">
    <property type="entry name" value="Nucleic acid-binding proteins"/>
    <property type="match status" value="1"/>
</dbReference>
<dbReference type="PANTHER" id="PTHR22594">
    <property type="entry name" value="ASPARTYL/LYSYL-TRNA SYNTHETASE"/>
    <property type="match status" value="1"/>
</dbReference>
<feature type="binding site" evidence="7">
    <location>
        <begin position="221"/>
        <end position="223"/>
    </location>
    <ligand>
        <name>ATP</name>
        <dbReference type="ChEBI" id="CHEBI:30616"/>
    </ligand>
</feature>
<name>A0ABV9XCK9_9ACTN</name>
<evidence type="ECO:0000313" key="9">
    <source>
        <dbReference type="EMBL" id="MFC5022508.1"/>
    </source>
</evidence>
<comment type="catalytic activity">
    <reaction evidence="7">
        <text>tRNA(Asp) + L-aspartate + ATP = L-aspartyl-tRNA(Asp) + AMP + diphosphate</text>
        <dbReference type="Rhea" id="RHEA:19649"/>
        <dbReference type="Rhea" id="RHEA-COMP:9660"/>
        <dbReference type="Rhea" id="RHEA-COMP:9678"/>
        <dbReference type="ChEBI" id="CHEBI:29991"/>
        <dbReference type="ChEBI" id="CHEBI:30616"/>
        <dbReference type="ChEBI" id="CHEBI:33019"/>
        <dbReference type="ChEBI" id="CHEBI:78442"/>
        <dbReference type="ChEBI" id="CHEBI:78516"/>
        <dbReference type="ChEBI" id="CHEBI:456215"/>
        <dbReference type="EC" id="6.1.1.12"/>
    </reaction>
</comment>
<comment type="function">
    <text evidence="7">Catalyzes the attachment of L-aspartate to tRNA(Asp) in a two-step reaction: L-aspartate is first activated by ATP to form Asp-AMP and then transferred to the acceptor end of tRNA(Asp).</text>
</comment>
<comment type="similarity">
    <text evidence="1 7">Belongs to the class-II aminoacyl-tRNA synthetase family. Type 1 subfamily.</text>
</comment>
<reference evidence="10" key="1">
    <citation type="journal article" date="2019" name="Int. J. Syst. Evol. Microbiol.">
        <title>The Global Catalogue of Microorganisms (GCM) 10K type strain sequencing project: providing services to taxonomists for standard genome sequencing and annotation.</title>
        <authorList>
            <consortium name="The Broad Institute Genomics Platform"/>
            <consortium name="The Broad Institute Genome Sequencing Center for Infectious Disease"/>
            <person name="Wu L."/>
            <person name="Ma J."/>
        </authorList>
    </citation>
    <scope>NUCLEOTIDE SEQUENCE [LARGE SCALE GENOMIC DNA]</scope>
    <source>
        <strain evidence="10">CGMCC 4.1648</strain>
    </source>
</reference>
<dbReference type="InterPro" id="IPR004365">
    <property type="entry name" value="NA-bd_OB_tRNA"/>
</dbReference>
<keyword evidence="5 7" id="KW-0648">Protein biosynthesis</keyword>
<comment type="caution">
    <text evidence="9">The sequence shown here is derived from an EMBL/GenBank/DDBJ whole genome shotgun (WGS) entry which is preliminary data.</text>
</comment>
<dbReference type="InterPro" id="IPR047089">
    <property type="entry name" value="Asp-tRNA-ligase_1_N"/>
</dbReference>
<dbReference type="Pfam" id="PF01336">
    <property type="entry name" value="tRNA_anti-codon"/>
    <property type="match status" value="1"/>
</dbReference>
<dbReference type="PROSITE" id="PS50862">
    <property type="entry name" value="AA_TRNA_LIGASE_II"/>
    <property type="match status" value="1"/>
</dbReference>
<feature type="binding site" evidence="7">
    <location>
        <position position="175"/>
    </location>
    <ligand>
        <name>L-aspartate</name>
        <dbReference type="ChEBI" id="CHEBI:29991"/>
    </ligand>
</feature>
<dbReference type="InterPro" id="IPR029351">
    <property type="entry name" value="GAD_dom"/>
</dbReference>
<accession>A0ABV9XCK9</accession>
<feature type="binding site" evidence="7">
    <location>
        <position position="221"/>
    </location>
    <ligand>
        <name>L-aspartate</name>
        <dbReference type="ChEBI" id="CHEBI:29991"/>
    </ligand>
</feature>
<feature type="domain" description="Aminoacyl-transfer RNA synthetases class-II family profile" evidence="8">
    <location>
        <begin position="144"/>
        <end position="553"/>
    </location>
</feature>
<dbReference type="Pfam" id="PF02938">
    <property type="entry name" value="GAD"/>
    <property type="match status" value="1"/>
</dbReference>
<dbReference type="InterPro" id="IPR004524">
    <property type="entry name" value="Asp-tRNA-ligase_1"/>
</dbReference>
<evidence type="ECO:0000256" key="1">
    <source>
        <dbReference type="ARBA" id="ARBA00006303"/>
    </source>
</evidence>
<evidence type="ECO:0000256" key="3">
    <source>
        <dbReference type="ARBA" id="ARBA00022741"/>
    </source>
</evidence>
<dbReference type="EC" id="6.1.1.12" evidence="7"/>
<dbReference type="Gene3D" id="3.30.1360.30">
    <property type="entry name" value="GAD-like domain"/>
    <property type="match status" value="1"/>
</dbReference>
<comment type="caution">
    <text evidence="7">Lacks conserved residue(s) required for the propagation of feature annotation.</text>
</comment>
<organism evidence="9 10">
    <name type="scientific">Streptomyces coeruleoprunus</name>
    <dbReference type="NCBI Taxonomy" id="285563"/>
    <lineage>
        <taxon>Bacteria</taxon>
        <taxon>Bacillati</taxon>
        <taxon>Actinomycetota</taxon>
        <taxon>Actinomycetes</taxon>
        <taxon>Kitasatosporales</taxon>
        <taxon>Streptomycetaceae</taxon>
        <taxon>Streptomyces</taxon>
    </lineage>
</organism>
<feature type="binding site" evidence="7">
    <location>
        <position position="487"/>
    </location>
    <ligand>
        <name>L-aspartate</name>
        <dbReference type="ChEBI" id="CHEBI:29991"/>
    </ligand>
</feature>
<dbReference type="EMBL" id="JBHSJD010000007">
    <property type="protein sequence ID" value="MFC5022508.1"/>
    <property type="molecule type" value="Genomic_DNA"/>
</dbReference>
<proteinExistence type="inferred from homology"/>
<dbReference type="NCBIfam" id="TIGR00459">
    <property type="entry name" value="aspS_bact"/>
    <property type="match status" value="1"/>
</dbReference>
<comment type="subunit">
    <text evidence="7">Homodimer.</text>
</comment>
<feature type="binding site" evidence="7">
    <location>
        <position position="446"/>
    </location>
    <ligand>
        <name>L-aspartate</name>
        <dbReference type="ChEBI" id="CHEBI:29991"/>
    </ligand>
</feature>
<dbReference type="InterPro" id="IPR004364">
    <property type="entry name" value="Aa-tRNA-synt_II"/>
</dbReference>
<evidence type="ECO:0000256" key="2">
    <source>
        <dbReference type="ARBA" id="ARBA00022598"/>
    </source>
</evidence>
<evidence type="ECO:0000256" key="4">
    <source>
        <dbReference type="ARBA" id="ARBA00022840"/>
    </source>
</evidence>
<evidence type="ECO:0000259" key="8">
    <source>
        <dbReference type="PROSITE" id="PS50862"/>
    </source>
</evidence>
<feature type="binding site" evidence="7">
    <location>
        <position position="480"/>
    </location>
    <ligand>
        <name>ATP</name>
        <dbReference type="ChEBI" id="CHEBI:30616"/>
    </ligand>
</feature>
<evidence type="ECO:0000313" key="10">
    <source>
        <dbReference type="Proteomes" id="UP001595829"/>
    </source>
</evidence>
<dbReference type="Gene3D" id="3.30.930.10">
    <property type="entry name" value="Bira Bifunctional Protein, Domain 2"/>
    <property type="match status" value="1"/>
</dbReference>
<dbReference type="RefSeq" id="WP_345690792.1">
    <property type="nucleotide sequence ID" value="NZ_BAABIT010000001.1"/>
</dbReference>
<dbReference type="InterPro" id="IPR045864">
    <property type="entry name" value="aa-tRNA-synth_II/BPL/LPL"/>
</dbReference>
<dbReference type="CDD" id="cd04317">
    <property type="entry name" value="EcAspRS_like_N"/>
    <property type="match status" value="1"/>
</dbReference>
<dbReference type="GO" id="GO:0004815">
    <property type="term" value="F:aspartate-tRNA ligase activity"/>
    <property type="evidence" value="ECO:0007669"/>
    <property type="project" value="UniProtKB-EC"/>
</dbReference>
<gene>
    <name evidence="7 9" type="primary">aspS</name>
    <name evidence="9" type="ORF">ACFPM3_10230</name>
</gene>
<dbReference type="InterPro" id="IPR006195">
    <property type="entry name" value="aa-tRNA-synth_II"/>
</dbReference>
<evidence type="ECO:0000256" key="7">
    <source>
        <dbReference type="HAMAP-Rule" id="MF_00044"/>
    </source>
</evidence>